<comment type="caution">
    <text evidence="1">The sequence shown here is derived from an EMBL/GenBank/DDBJ whole genome shotgun (WGS) entry which is preliminary data.</text>
</comment>
<organism evidence="1 2">
    <name type="scientific">Artomyces pyxidatus</name>
    <dbReference type="NCBI Taxonomy" id="48021"/>
    <lineage>
        <taxon>Eukaryota</taxon>
        <taxon>Fungi</taxon>
        <taxon>Dikarya</taxon>
        <taxon>Basidiomycota</taxon>
        <taxon>Agaricomycotina</taxon>
        <taxon>Agaricomycetes</taxon>
        <taxon>Russulales</taxon>
        <taxon>Auriscalpiaceae</taxon>
        <taxon>Artomyces</taxon>
    </lineage>
</organism>
<dbReference type="Proteomes" id="UP000814140">
    <property type="component" value="Unassembled WGS sequence"/>
</dbReference>
<proteinExistence type="predicted"/>
<keyword evidence="2" id="KW-1185">Reference proteome</keyword>
<reference evidence="1" key="1">
    <citation type="submission" date="2021-03" db="EMBL/GenBank/DDBJ databases">
        <authorList>
            <consortium name="DOE Joint Genome Institute"/>
            <person name="Ahrendt S."/>
            <person name="Looney B.P."/>
            <person name="Miyauchi S."/>
            <person name="Morin E."/>
            <person name="Drula E."/>
            <person name="Courty P.E."/>
            <person name="Chicoki N."/>
            <person name="Fauchery L."/>
            <person name="Kohler A."/>
            <person name="Kuo A."/>
            <person name="Labutti K."/>
            <person name="Pangilinan J."/>
            <person name="Lipzen A."/>
            <person name="Riley R."/>
            <person name="Andreopoulos W."/>
            <person name="He G."/>
            <person name="Johnson J."/>
            <person name="Barry K.W."/>
            <person name="Grigoriev I.V."/>
            <person name="Nagy L."/>
            <person name="Hibbett D."/>
            <person name="Henrissat B."/>
            <person name="Matheny P.B."/>
            <person name="Labbe J."/>
            <person name="Martin F."/>
        </authorList>
    </citation>
    <scope>NUCLEOTIDE SEQUENCE</scope>
    <source>
        <strain evidence="1">HHB10654</strain>
    </source>
</reference>
<gene>
    <name evidence="1" type="ORF">BV25DRAFT_596300</name>
</gene>
<keyword evidence="1" id="KW-0378">Hydrolase</keyword>
<evidence type="ECO:0000313" key="2">
    <source>
        <dbReference type="Proteomes" id="UP000814140"/>
    </source>
</evidence>
<sequence>MSQICPRFLSSGSCQVEWCGFRHDVTSCEPCQLLLDSPAAYAAHLYTKKHTNKVSGKSALYHCPACDVTLNGTQTWGTHIQGKRHIARARAATEAAAATGTRPNVGPARLPVLQGQRRCELCDLIVSTDSWAWHITQRGHRSKEDYVSSKRAVEDASRDRNGVVISHGEGGLDFGVVEASDAWNGVSLAITVKTTAPTSQIKLVRLKLSSSASQFPSSVCFSIGPDPLLPLQLQFGREARVTVILRQSALGPGRFEDRLEMTFEDAALGERFVVIRRMKATVGSQADYDLLKPSRPYIARPRSQRQAETDIVPGPPAPALGTIKWSAPLPQAFIPKTITSALFAGSVSDIIGELRQSVLPAVLNAETHARHFKSLIWIEENRMEHDLQIYDIDDAQLTKYNQYYYLPVPGLAEKRPSVLTGDLILVQRRGAESGRWFEGHVHVLRQQEVGLRFHGSFPPPVNRELHNIRFKLNRIPLRRQHQALDGGFIESRVLFPQQRHVEAMTPLTVSITHYNERISGNGPQSDAVRAVASRPPGSVPFVIFGPPGTGKTVTTIEAIRQVLHLNRNARVLACAPSNSAADLLASRLAMVGRDQLFRHYAPSRVKDTVPDELRSFTYINDSGYFALPPVMVLRRFRVIVTTCVSASFAHGVGIPRGHFTHIFIDEAGQATEPEAMIAIKTMADARTNVILSGDPKQLGPIIRSGVARRMQLDISYLERLMRSDVYDEYDGHGVTVVKLTKNYRSHPSILKYPNERFYNNELEPCGEHSLINSFVNSPLLVSPKFPVVFHGMSGKDTREASSPSFFNIEEALQVKAYVEALRSDRKFRCTDSDIGVVAPYHAQCVKLRTLLRPIAEGIKVGSTEEFQGQERRVMIISTVRSSREFVEYDLRHTLGFVANPRRFNVAITRAQALLIVVGDPNVLSLDPLWRSFLNYVYLSGGWRGMPISWDPDAPVREEGGYDAEFRARGRQDMYDFAARMEALTLSGLASTGGLDDVDETDANIDRPWREVE</sequence>
<protein>
    <submittedName>
        <fullName evidence="1">P-loop containing nucleoside triphosphate hydrolase protein</fullName>
    </submittedName>
</protein>
<reference evidence="1" key="2">
    <citation type="journal article" date="2022" name="New Phytol.">
        <title>Evolutionary transition to the ectomycorrhizal habit in the genomes of a hyperdiverse lineage of mushroom-forming fungi.</title>
        <authorList>
            <person name="Looney B."/>
            <person name="Miyauchi S."/>
            <person name="Morin E."/>
            <person name="Drula E."/>
            <person name="Courty P.E."/>
            <person name="Kohler A."/>
            <person name="Kuo A."/>
            <person name="LaButti K."/>
            <person name="Pangilinan J."/>
            <person name="Lipzen A."/>
            <person name="Riley R."/>
            <person name="Andreopoulos W."/>
            <person name="He G."/>
            <person name="Johnson J."/>
            <person name="Nolan M."/>
            <person name="Tritt A."/>
            <person name="Barry K.W."/>
            <person name="Grigoriev I.V."/>
            <person name="Nagy L.G."/>
            <person name="Hibbett D."/>
            <person name="Henrissat B."/>
            <person name="Matheny P.B."/>
            <person name="Labbe J."/>
            <person name="Martin F.M."/>
        </authorList>
    </citation>
    <scope>NUCLEOTIDE SEQUENCE</scope>
    <source>
        <strain evidence="1">HHB10654</strain>
    </source>
</reference>
<evidence type="ECO:0000313" key="1">
    <source>
        <dbReference type="EMBL" id="KAI0062690.1"/>
    </source>
</evidence>
<accession>A0ACB8T1T3</accession>
<name>A0ACB8T1T3_9AGAM</name>
<dbReference type="EMBL" id="MU277206">
    <property type="protein sequence ID" value="KAI0062690.1"/>
    <property type="molecule type" value="Genomic_DNA"/>
</dbReference>